<accession>A0A7S3Q258</accession>
<dbReference type="AlphaFoldDB" id="A0A7S3Q258"/>
<protein>
    <submittedName>
        <fullName evidence="1">Uncharacterized protein</fullName>
    </submittedName>
</protein>
<evidence type="ECO:0000313" key="1">
    <source>
        <dbReference type="EMBL" id="CAE0463412.1"/>
    </source>
</evidence>
<name>A0A7S3Q258_9STRA</name>
<reference evidence="1" key="1">
    <citation type="submission" date="2021-01" db="EMBL/GenBank/DDBJ databases">
        <authorList>
            <person name="Corre E."/>
            <person name="Pelletier E."/>
            <person name="Niang G."/>
            <person name="Scheremetjew M."/>
            <person name="Finn R."/>
            <person name="Kale V."/>
            <person name="Holt S."/>
            <person name="Cochrane G."/>
            <person name="Meng A."/>
            <person name="Brown T."/>
            <person name="Cohen L."/>
        </authorList>
    </citation>
    <scope>NUCLEOTIDE SEQUENCE</scope>
    <source>
        <strain evidence="1">MM31A-1</strain>
    </source>
</reference>
<sequence>MNNSNGRIDTSCSSRNSKNNHLFQNHYLRGCLKGFSSTSTVSAVRVWVEPAEEGFVDEDENLMMGEVCLRAVKAFAGNINLDQEQNEQDDAMDRRSDPVLVPVAFEMKDSDDSAGEDVLSKATTNNIKDRRLLCAGALVQRPSTRTSSSSSSSSQILVCDAWMADGFMDETNLQFQGARQVLDDLFYHHLNTSSSSQLLEEILYTFVVQCGGMESDWHFASHRAVKSRGFKQLKQYDPLKDSVAVEPEPSSSSCCWNYLDSEEEDLDAFVFDSNGIDSYVKDPSSPQHVVKLLKRMRKLEEEECVFQ</sequence>
<gene>
    <name evidence="1" type="ORF">CDEB00056_LOCUS8253</name>
</gene>
<dbReference type="EMBL" id="HBIO01010657">
    <property type="protein sequence ID" value="CAE0463412.1"/>
    <property type="molecule type" value="Transcribed_RNA"/>
</dbReference>
<proteinExistence type="predicted"/>
<organism evidence="1">
    <name type="scientific">Chaetoceros debilis</name>
    <dbReference type="NCBI Taxonomy" id="122233"/>
    <lineage>
        <taxon>Eukaryota</taxon>
        <taxon>Sar</taxon>
        <taxon>Stramenopiles</taxon>
        <taxon>Ochrophyta</taxon>
        <taxon>Bacillariophyta</taxon>
        <taxon>Coscinodiscophyceae</taxon>
        <taxon>Chaetocerotophycidae</taxon>
        <taxon>Chaetocerotales</taxon>
        <taxon>Chaetocerotaceae</taxon>
        <taxon>Chaetoceros</taxon>
    </lineage>
</organism>